<evidence type="ECO:0000313" key="3">
    <source>
        <dbReference type="Proteomes" id="UP000578569"/>
    </source>
</evidence>
<dbReference type="AlphaFoldDB" id="A0A839YWP8"/>
<proteinExistence type="predicted"/>
<sequence length="93" mass="9743">MRILLALAAFLPASAMAAPMMTATPESPASARVITKGAAWNCREGQCRAASADSRPAVLCQRLAKEVGTISSFSVDGRTFGEEDLAKCNAKAR</sequence>
<keyword evidence="3" id="KW-1185">Reference proteome</keyword>
<evidence type="ECO:0000256" key="1">
    <source>
        <dbReference type="SAM" id="SignalP"/>
    </source>
</evidence>
<dbReference type="Proteomes" id="UP000578569">
    <property type="component" value="Unassembled WGS sequence"/>
</dbReference>
<name>A0A839YWP8_9SPHN</name>
<evidence type="ECO:0000313" key="2">
    <source>
        <dbReference type="EMBL" id="MBB3764631.1"/>
    </source>
</evidence>
<feature type="signal peptide" evidence="1">
    <location>
        <begin position="1"/>
        <end position="17"/>
    </location>
</feature>
<gene>
    <name evidence="2" type="ORF">FHS50_001693</name>
</gene>
<dbReference type="Pfam" id="PF26624">
    <property type="entry name" value="DUF8200"/>
    <property type="match status" value="1"/>
</dbReference>
<reference evidence="2 3" key="1">
    <citation type="submission" date="2020-08" db="EMBL/GenBank/DDBJ databases">
        <title>Genomic Encyclopedia of Type Strains, Phase IV (KMG-IV): sequencing the most valuable type-strain genomes for metagenomic binning, comparative biology and taxonomic classification.</title>
        <authorList>
            <person name="Goeker M."/>
        </authorList>
    </citation>
    <scope>NUCLEOTIDE SEQUENCE [LARGE SCALE GENOMIC DNA]</scope>
    <source>
        <strain evidence="2 3">DSM 24194</strain>
    </source>
</reference>
<keyword evidence="1" id="KW-0732">Signal</keyword>
<dbReference type="EMBL" id="JACICF010000002">
    <property type="protein sequence ID" value="MBB3764631.1"/>
    <property type="molecule type" value="Genomic_DNA"/>
</dbReference>
<dbReference type="NCBIfam" id="NF047636">
    <property type="entry name" value="CC_3452_fam"/>
    <property type="match status" value="1"/>
</dbReference>
<dbReference type="InterPro" id="IPR058067">
    <property type="entry name" value="CC_3452-like"/>
</dbReference>
<comment type="caution">
    <text evidence="2">The sequence shown here is derived from an EMBL/GenBank/DDBJ whole genome shotgun (WGS) entry which is preliminary data.</text>
</comment>
<dbReference type="RefSeq" id="WP_183934018.1">
    <property type="nucleotide sequence ID" value="NZ_JACICF010000002.1"/>
</dbReference>
<dbReference type="InterPro" id="IPR058513">
    <property type="entry name" value="DUF8200"/>
</dbReference>
<accession>A0A839YWP8</accession>
<protein>
    <submittedName>
        <fullName evidence="2">Uncharacterized protein</fullName>
    </submittedName>
</protein>
<organism evidence="2 3">
    <name type="scientific">Sphingomicrobium lutaoense</name>
    <dbReference type="NCBI Taxonomy" id="515949"/>
    <lineage>
        <taxon>Bacteria</taxon>
        <taxon>Pseudomonadati</taxon>
        <taxon>Pseudomonadota</taxon>
        <taxon>Alphaproteobacteria</taxon>
        <taxon>Sphingomonadales</taxon>
        <taxon>Sphingomonadaceae</taxon>
        <taxon>Sphingomicrobium</taxon>
    </lineage>
</organism>
<feature type="chain" id="PRO_5032958487" evidence="1">
    <location>
        <begin position="18"/>
        <end position="93"/>
    </location>
</feature>